<keyword evidence="3" id="KW-0201">Cytochrome c-type biogenesis</keyword>
<accession>A5CYS2</accession>
<dbReference type="STRING" id="370438.PTH_2694"/>
<evidence type="ECO:0000256" key="4">
    <source>
        <dbReference type="ARBA" id="ARBA00022989"/>
    </source>
</evidence>
<gene>
    <name evidence="8" type="ordered locus">PTH_2694</name>
</gene>
<organism evidence="8 9">
    <name type="scientific">Pelotomaculum thermopropionicum (strain DSM 13744 / JCM 10971 / SI)</name>
    <dbReference type="NCBI Taxonomy" id="370438"/>
    <lineage>
        <taxon>Bacteria</taxon>
        <taxon>Bacillati</taxon>
        <taxon>Bacillota</taxon>
        <taxon>Clostridia</taxon>
        <taxon>Eubacteriales</taxon>
        <taxon>Desulfotomaculaceae</taxon>
        <taxon>Pelotomaculum</taxon>
    </lineage>
</organism>
<name>A5CYS2_PELTS</name>
<dbReference type="GO" id="GO:0016020">
    <property type="term" value="C:membrane"/>
    <property type="evidence" value="ECO:0007669"/>
    <property type="project" value="UniProtKB-SubCell"/>
</dbReference>
<keyword evidence="4 6" id="KW-1133">Transmembrane helix</keyword>
<dbReference type="eggNOG" id="COG1333">
    <property type="taxonomic scope" value="Bacteria"/>
</dbReference>
<evidence type="ECO:0000313" key="9">
    <source>
        <dbReference type="Proteomes" id="UP000006556"/>
    </source>
</evidence>
<dbReference type="GO" id="GO:0017004">
    <property type="term" value="P:cytochrome complex assembly"/>
    <property type="evidence" value="ECO:0007669"/>
    <property type="project" value="UniProtKB-KW"/>
</dbReference>
<dbReference type="KEGG" id="pth:PTH_2694"/>
<dbReference type="InterPro" id="IPR007816">
    <property type="entry name" value="ResB-like_domain"/>
</dbReference>
<evidence type="ECO:0000256" key="5">
    <source>
        <dbReference type="ARBA" id="ARBA00023136"/>
    </source>
</evidence>
<dbReference type="Proteomes" id="UP000006556">
    <property type="component" value="Chromosome"/>
</dbReference>
<dbReference type="EMBL" id="AP009389">
    <property type="protein sequence ID" value="BAF60875.1"/>
    <property type="molecule type" value="Genomic_DNA"/>
</dbReference>
<evidence type="ECO:0000256" key="1">
    <source>
        <dbReference type="ARBA" id="ARBA00004141"/>
    </source>
</evidence>
<proteinExistence type="predicted"/>
<protein>
    <submittedName>
        <fullName evidence="8">Hypothetical membrane protein</fullName>
    </submittedName>
</protein>
<evidence type="ECO:0000256" key="3">
    <source>
        <dbReference type="ARBA" id="ARBA00022748"/>
    </source>
</evidence>
<feature type="domain" description="ResB-like" evidence="7">
    <location>
        <begin position="8"/>
        <end position="221"/>
    </location>
</feature>
<dbReference type="PANTHER" id="PTHR31566">
    <property type="entry name" value="CYTOCHROME C BIOGENESIS PROTEIN CCS1, CHLOROPLASTIC"/>
    <property type="match status" value="1"/>
</dbReference>
<keyword evidence="9" id="KW-1185">Reference proteome</keyword>
<keyword evidence="5 6" id="KW-0472">Membrane</keyword>
<feature type="transmembrane region" description="Helical" evidence="6">
    <location>
        <begin position="49"/>
        <end position="69"/>
    </location>
</feature>
<keyword evidence="2 6" id="KW-0812">Transmembrane</keyword>
<comment type="subcellular location">
    <subcellularLocation>
        <location evidence="1">Membrane</location>
        <topology evidence="1">Multi-pass membrane protein</topology>
    </subcellularLocation>
</comment>
<sequence>MEIGATVPAAAAAVRAALKKRGFVTAEKDLNDVAVIAAFRRNLRPLGSVLTHTGILVIFLGALACSLWGSAGEVFLAPGDSFRPSDLIRGGSSGLVRVEDFQIERYPDGSPSQFVTRLACDDGLKARRAAVAVNSPVDLGGVKVFQSSWGTGVSLSVSNGSERTAARVPEGGFISVPGTPYTVKIYRYIPNYGQASGAEQGMQDPVNPRVVYSLYEGGRRIRVGLAELGRPVDLGDGGSVTPLCELQLIQ</sequence>
<evidence type="ECO:0000256" key="2">
    <source>
        <dbReference type="ARBA" id="ARBA00022692"/>
    </source>
</evidence>
<evidence type="ECO:0000256" key="6">
    <source>
        <dbReference type="SAM" id="Phobius"/>
    </source>
</evidence>
<evidence type="ECO:0000259" key="7">
    <source>
        <dbReference type="Pfam" id="PF05140"/>
    </source>
</evidence>
<dbReference type="Pfam" id="PF05140">
    <property type="entry name" value="ResB"/>
    <property type="match status" value="1"/>
</dbReference>
<dbReference type="HOGENOM" id="CLU_1110587_0_0_9"/>
<reference evidence="9" key="1">
    <citation type="journal article" date="2008" name="Genome Res.">
        <title>The genome of Pelotomaculum thermopropionicum reveals niche-associated evolution in anaerobic microbiota.</title>
        <authorList>
            <person name="Kosaka T."/>
            <person name="Kato S."/>
            <person name="Shimoyama T."/>
            <person name="Ishii S."/>
            <person name="Abe T."/>
            <person name="Watanabe K."/>
        </authorList>
    </citation>
    <scope>NUCLEOTIDE SEQUENCE [LARGE SCALE GENOMIC DNA]</scope>
    <source>
        <strain evidence="9">DSM 13744 / JCM 10971 / SI</strain>
    </source>
</reference>
<evidence type="ECO:0000313" key="8">
    <source>
        <dbReference type="EMBL" id="BAF60875.1"/>
    </source>
</evidence>
<dbReference type="AlphaFoldDB" id="A5CYS2"/>
<dbReference type="InterPro" id="IPR023494">
    <property type="entry name" value="Cyt_c_bgen_Ccs1/CcsB/ResB"/>
</dbReference>